<protein>
    <recommendedName>
        <fullName evidence="4">Single domain-containing protein</fullName>
    </recommendedName>
</protein>
<reference evidence="2 3" key="1">
    <citation type="journal article" date="2008" name="Nature">
        <title>The genome of the model beetle and pest Tribolium castaneum.</title>
        <authorList>
            <consortium name="Tribolium Genome Sequencing Consortium"/>
            <person name="Richards S."/>
            <person name="Gibbs R.A."/>
            <person name="Weinstock G.M."/>
            <person name="Brown S.J."/>
            <person name="Denell R."/>
            <person name="Beeman R.W."/>
            <person name="Gibbs R."/>
            <person name="Beeman R.W."/>
            <person name="Brown S.J."/>
            <person name="Bucher G."/>
            <person name="Friedrich M."/>
            <person name="Grimmelikhuijzen C.J."/>
            <person name="Klingler M."/>
            <person name="Lorenzen M."/>
            <person name="Richards S."/>
            <person name="Roth S."/>
            <person name="Schroder R."/>
            <person name="Tautz D."/>
            <person name="Zdobnov E.M."/>
            <person name="Muzny D."/>
            <person name="Gibbs R.A."/>
            <person name="Weinstock G.M."/>
            <person name="Attaway T."/>
            <person name="Bell S."/>
            <person name="Buhay C.J."/>
            <person name="Chandrabose M.N."/>
            <person name="Chavez D."/>
            <person name="Clerk-Blankenburg K.P."/>
            <person name="Cree A."/>
            <person name="Dao M."/>
            <person name="Davis C."/>
            <person name="Chacko J."/>
            <person name="Dinh H."/>
            <person name="Dugan-Rocha S."/>
            <person name="Fowler G."/>
            <person name="Garner T.T."/>
            <person name="Garnes J."/>
            <person name="Gnirke A."/>
            <person name="Hawes A."/>
            <person name="Hernandez J."/>
            <person name="Hines S."/>
            <person name="Holder M."/>
            <person name="Hume J."/>
            <person name="Jhangiani S.N."/>
            <person name="Joshi V."/>
            <person name="Khan Z.M."/>
            <person name="Jackson L."/>
            <person name="Kovar C."/>
            <person name="Kowis A."/>
            <person name="Lee S."/>
            <person name="Lewis L.R."/>
            <person name="Margolis J."/>
            <person name="Morgan M."/>
            <person name="Nazareth L.V."/>
            <person name="Nguyen N."/>
            <person name="Okwuonu G."/>
            <person name="Parker D."/>
            <person name="Richards S."/>
            <person name="Ruiz S.J."/>
            <person name="Santibanez J."/>
            <person name="Savard J."/>
            <person name="Scherer S.E."/>
            <person name="Schneider B."/>
            <person name="Sodergren E."/>
            <person name="Tautz D."/>
            <person name="Vattahil S."/>
            <person name="Villasana D."/>
            <person name="White C.S."/>
            <person name="Wright R."/>
            <person name="Park Y."/>
            <person name="Beeman R.W."/>
            <person name="Lord J."/>
            <person name="Oppert B."/>
            <person name="Lorenzen M."/>
            <person name="Brown S."/>
            <person name="Wang L."/>
            <person name="Savard J."/>
            <person name="Tautz D."/>
            <person name="Richards S."/>
            <person name="Weinstock G."/>
            <person name="Gibbs R.A."/>
            <person name="Liu Y."/>
            <person name="Worley K."/>
            <person name="Weinstock G."/>
            <person name="Elsik C.G."/>
            <person name="Reese J.T."/>
            <person name="Elhaik E."/>
            <person name="Landan G."/>
            <person name="Graur D."/>
            <person name="Arensburger P."/>
            <person name="Atkinson P."/>
            <person name="Beeman R.W."/>
            <person name="Beidler J."/>
            <person name="Brown S.J."/>
            <person name="Demuth J.P."/>
            <person name="Drury D.W."/>
            <person name="Du Y.Z."/>
            <person name="Fujiwara H."/>
            <person name="Lorenzen M."/>
            <person name="Maselli V."/>
            <person name="Osanai M."/>
            <person name="Park Y."/>
            <person name="Robertson H.M."/>
            <person name="Tu Z."/>
            <person name="Wang J.J."/>
            <person name="Wang S."/>
            <person name="Richards S."/>
            <person name="Song H."/>
            <person name="Zhang L."/>
            <person name="Sodergren E."/>
            <person name="Werner D."/>
            <person name="Stanke M."/>
            <person name="Morgenstern B."/>
            <person name="Solovyev V."/>
            <person name="Kosarev P."/>
            <person name="Brown G."/>
            <person name="Chen H.C."/>
            <person name="Ermolaeva O."/>
            <person name="Hlavina W."/>
            <person name="Kapustin Y."/>
            <person name="Kiryutin B."/>
            <person name="Kitts P."/>
            <person name="Maglott D."/>
            <person name="Pruitt K."/>
            <person name="Sapojnikov V."/>
            <person name="Souvorov A."/>
            <person name="Mackey A.J."/>
            <person name="Waterhouse R.M."/>
            <person name="Wyder S."/>
            <person name="Zdobnov E.M."/>
            <person name="Zdobnov E.M."/>
            <person name="Wyder S."/>
            <person name="Kriventseva E.V."/>
            <person name="Kadowaki T."/>
            <person name="Bork P."/>
            <person name="Aranda M."/>
            <person name="Bao R."/>
            <person name="Beermann A."/>
            <person name="Berns N."/>
            <person name="Bolognesi R."/>
            <person name="Bonneton F."/>
            <person name="Bopp D."/>
            <person name="Brown S.J."/>
            <person name="Bucher G."/>
            <person name="Butts T."/>
            <person name="Chaumot A."/>
            <person name="Denell R.E."/>
            <person name="Ferrier D.E."/>
            <person name="Friedrich M."/>
            <person name="Gordon C.M."/>
            <person name="Jindra M."/>
            <person name="Klingler M."/>
            <person name="Lan Q."/>
            <person name="Lattorff H.M."/>
            <person name="Laudet V."/>
            <person name="von Levetsow C."/>
            <person name="Liu Z."/>
            <person name="Lutz R."/>
            <person name="Lynch J.A."/>
            <person name="da Fonseca R.N."/>
            <person name="Posnien N."/>
            <person name="Reuter R."/>
            <person name="Roth S."/>
            <person name="Savard J."/>
            <person name="Schinko J.B."/>
            <person name="Schmitt C."/>
            <person name="Schoppmeier M."/>
            <person name="Schroder R."/>
            <person name="Shippy T.D."/>
            <person name="Simonnet F."/>
            <person name="Marques-Souza H."/>
            <person name="Tautz D."/>
            <person name="Tomoyasu Y."/>
            <person name="Trauner J."/>
            <person name="Van der Zee M."/>
            <person name="Vervoort M."/>
            <person name="Wittkopp N."/>
            <person name="Wimmer E.A."/>
            <person name="Yang X."/>
            <person name="Jones A.K."/>
            <person name="Sattelle D.B."/>
            <person name="Ebert P.R."/>
            <person name="Nelson D."/>
            <person name="Scott J.G."/>
            <person name="Beeman R.W."/>
            <person name="Muthukrishnan S."/>
            <person name="Kramer K.J."/>
            <person name="Arakane Y."/>
            <person name="Beeman R.W."/>
            <person name="Zhu Q."/>
            <person name="Hogenkamp D."/>
            <person name="Dixit R."/>
            <person name="Oppert B."/>
            <person name="Jiang H."/>
            <person name="Zou Z."/>
            <person name="Marshall J."/>
            <person name="Elpidina E."/>
            <person name="Vinokurov K."/>
            <person name="Oppert C."/>
            <person name="Zou Z."/>
            <person name="Evans J."/>
            <person name="Lu Z."/>
            <person name="Zhao P."/>
            <person name="Sumathipala N."/>
            <person name="Altincicek B."/>
            <person name="Vilcinskas A."/>
            <person name="Williams M."/>
            <person name="Hultmark D."/>
            <person name="Hetru C."/>
            <person name="Jiang H."/>
            <person name="Grimmelikhuijzen C.J."/>
            <person name="Hauser F."/>
            <person name="Cazzamali G."/>
            <person name="Williamson M."/>
            <person name="Park Y."/>
            <person name="Li B."/>
            <person name="Tanaka Y."/>
            <person name="Predel R."/>
            <person name="Neupert S."/>
            <person name="Schachtner J."/>
            <person name="Verleyen P."/>
            <person name="Raible F."/>
            <person name="Bork P."/>
            <person name="Friedrich M."/>
            <person name="Walden K.K."/>
            <person name="Robertson H.M."/>
            <person name="Angeli S."/>
            <person name="Foret S."/>
            <person name="Bucher G."/>
            <person name="Schuetz S."/>
            <person name="Maleszka R."/>
            <person name="Wimmer E.A."/>
            <person name="Beeman R.W."/>
            <person name="Lorenzen M."/>
            <person name="Tomoyasu Y."/>
            <person name="Miller S.C."/>
            <person name="Grossmann D."/>
            <person name="Bucher G."/>
        </authorList>
    </citation>
    <scope>NUCLEOTIDE SEQUENCE [LARGE SCALE GENOMIC DNA]</scope>
    <source>
        <strain evidence="2 3">Georgia GA2</strain>
    </source>
</reference>
<name>A0A139WBP5_TRICA</name>
<sequence length="107" mass="12243">MRLVVVVLFTFLISYTTEIDVEEIPAHPRRHPGHCYNELFGHLKAGVTIRVPGHCKEARCFPDGSGRAYLISCTSEPNDLGRHCANIYRPFPDCCPVKCNKTLNWWR</sequence>
<dbReference type="Proteomes" id="UP000007266">
    <property type="component" value="Linkage group 9"/>
</dbReference>
<keyword evidence="1" id="KW-0732">Signal</keyword>
<reference evidence="2 3" key="2">
    <citation type="journal article" date="2010" name="Nucleic Acids Res.">
        <title>BeetleBase in 2010: revisions to provide comprehensive genomic information for Tribolium castaneum.</title>
        <authorList>
            <person name="Kim H.S."/>
            <person name="Murphy T."/>
            <person name="Xia J."/>
            <person name="Caragea D."/>
            <person name="Park Y."/>
            <person name="Beeman R.W."/>
            <person name="Lorenzen M.D."/>
            <person name="Butcher S."/>
            <person name="Manak J.R."/>
            <person name="Brown S.J."/>
        </authorList>
    </citation>
    <scope>GENOME REANNOTATION</scope>
    <source>
        <strain evidence="2 3">Georgia GA2</strain>
    </source>
</reference>
<evidence type="ECO:0008006" key="4">
    <source>
        <dbReference type="Google" id="ProtNLM"/>
    </source>
</evidence>
<organism evidence="2 3">
    <name type="scientific">Tribolium castaneum</name>
    <name type="common">Red flour beetle</name>
    <dbReference type="NCBI Taxonomy" id="7070"/>
    <lineage>
        <taxon>Eukaryota</taxon>
        <taxon>Metazoa</taxon>
        <taxon>Ecdysozoa</taxon>
        <taxon>Arthropoda</taxon>
        <taxon>Hexapoda</taxon>
        <taxon>Insecta</taxon>
        <taxon>Pterygota</taxon>
        <taxon>Neoptera</taxon>
        <taxon>Endopterygota</taxon>
        <taxon>Coleoptera</taxon>
        <taxon>Polyphaga</taxon>
        <taxon>Cucujiformia</taxon>
        <taxon>Tenebrionidae</taxon>
        <taxon>Tenebrionidae incertae sedis</taxon>
        <taxon>Tribolium</taxon>
    </lineage>
</organism>
<accession>A0A139WBP5</accession>
<gene>
    <name evidence="2" type="primary">AUGUSTUS-3.0.2_34389</name>
    <name evidence="2" type="ORF">TcasGA2_TC034389</name>
</gene>
<evidence type="ECO:0000313" key="2">
    <source>
        <dbReference type="EMBL" id="KYB25271.1"/>
    </source>
</evidence>
<keyword evidence="3" id="KW-1185">Reference proteome</keyword>
<dbReference type="EMBL" id="KQ971372">
    <property type="protein sequence ID" value="KYB25271.1"/>
    <property type="molecule type" value="Genomic_DNA"/>
</dbReference>
<evidence type="ECO:0000256" key="1">
    <source>
        <dbReference type="SAM" id="SignalP"/>
    </source>
</evidence>
<dbReference type="InterPro" id="IPR053308">
    <property type="entry name" value="Vago-like"/>
</dbReference>
<feature type="signal peptide" evidence="1">
    <location>
        <begin position="1"/>
        <end position="18"/>
    </location>
</feature>
<evidence type="ECO:0000313" key="3">
    <source>
        <dbReference type="Proteomes" id="UP000007266"/>
    </source>
</evidence>
<dbReference type="AlphaFoldDB" id="A0A139WBP5"/>
<proteinExistence type="predicted"/>
<dbReference type="PANTHER" id="PTHR39957">
    <property type="entry name" value="AT09846P1-RELATED"/>
    <property type="match status" value="1"/>
</dbReference>
<dbReference type="PANTHER" id="PTHR39957:SF1">
    <property type="entry name" value="AT09846P1-RELATED"/>
    <property type="match status" value="1"/>
</dbReference>
<dbReference type="InParanoid" id="A0A139WBP5"/>
<feature type="chain" id="PRO_5007299657" description="Single domain-containing protein" evidence="1">
    <location>
        <begin position="19"/>
        <end position="107"/>
    </location>
</feature>